<dbReference type="KEGG" id="ttc:FOKN1_0881"/>
<dbReference type="EMBL" id="AP018052">
    <property type="protein sequence ID" value="BAZ93283.1"/>
    <property type="molecule type" value="Genomic_DNA"/>
</dbReference>
<evidence type="ECO:0000256" key="1">
    <source>
        <dbReference type="SAM" id="MobiDB-lite"/>
    </source>
</evidence>
<proteinExistence type="predicted"/>
<accession>A0A1Z4VP59</accession>
<reference evidence="2 3" key="1">
    <citation type="submission" date="2017-05" db="EMBL/GenBank/DDBJ databases">
        <title>Thiocyanate degradation by Thiohalobacter thiocyanaticus FOKN1.</title>
        <authorList>
            <person name="Oshiki M."/>
            <person name="Fukushima T."/>
            <person name="Kawano S."/>
            <person name="Nakagawa J."/>
        </authorList>
    </citation>
    <scope>NUCLEOTIDE SEQUENCE [LARGE SCALE GENOMIC DNA]</scope>
    <source>
        <strain evidence="2 3">FOKN1</strain>
    </source>
</reference>
<sequence>MSLSAYQLILFPQRDDISAAQRAALLSHLHGCGFLGQAFELDGREHFTTGAQFLDQLVFLGCSPYIETEPPADTAARNTAARQGRFCHLHLTRLLPRARFRANPRARVRCPACRKSVAAAELLTGPGTDRTCAHCGHEAAITDWNWQGHAGYANLFLEVWGIHPGEAAPTEGFIQAIEKITDSPWSSFYTQADQQPADETGPVMWHNDRPN</sequence>
<feature type="region of interest" description="Disordered" evidence="1">
    <location>
        <begin position="192"/>
        <end position="211"/>
    </location>
</feature>
<gene>
    <name evidence="2" type="ORF">FOKN1_0881</name>
</gene>
<evidence type="ECO:0000313" key="3">
    <source>
        <dbReference type="Proteomes" id="UP000218765"/>
    </source>
</evidence>
<dbReference type="Proteomes" id="UP000218765">
    <property type="component" value="Chromosome"/>
</dbReference>
<protein>
    <submittedName>
        <fullName evidence="2">Uncharacterized protein</fullName>
    </submittedName>
</protein>
<keyword evidence="3" id="KW-1185">Reference proteome</keyword>
<name>A0A1Z4VP59_9GAMM</name>
<dbReference type="RefSeq" id="WP_096365099.1">
    <property type="nucleotide sequence ID" value="NZ_AP018052.1"/>
</dbReference>
<evidence type="ECO:0000313" key="2">
    <source>
        <dbReference type="EMBL" id="BAZ93283.1"/>
    </source>
</evidence>
<dbReference type="OrthoDB" id="5796917at2"/>
<dbReference type="AlphaFoldDB" id="A0A1Z4VP59"/>
<organism evidence="2 3">
    <name type="scientific">Thiohalobacter thiocyanaticus</name>
    <dbReference type="NCBI Taxonomy" id="585455"/>
    <lineage>
        <taxon>Bacteria</taxon>
        <taxon>Pseudomonadati</taxon>
        <taxon>Pseudomonadota</taxon>
        <taxon>Gammaproteobacteria</taxon>
        <taxon>Thiohalobacterales</taxon>
        <taxon>Thiohalobacteraceae</taxon>
        <taxon>Thiohalobacter</taxon>
    </lineage>
</organism>